<keyword evidence="2" id="KW-1185">Reference proteome</keyword>
<proteinExistence type="predicted"/>
<organism evidence="1 2">
    <name type="scientific">Haemophilus ducreyi (strain 35000HP / ATCC 700724)</name>
    <dbReference type="NCBI Taxonomy" id="233412"/>
    <lineage>
        <taxon>Bacteria</taxon>
        <taxon>Pseudomonadati</taxon>
        <taxon>Pseudomonadota</taxon>
        <taxon>Gammaproteobacteria</taxon>
        <taxon>Pasteurellales</taxon>
        <taxon>Pasteurellaceae</taxon>
        <taxon>Haemophilus</taxon>
    </lineage>
</organism>
<evidence type="ECO:0000313" key="1">
    <source>
        <dbReference type="EMBL" id="AAP96486.1"/>
    </source>
</evidence>
<dbReference type="Proteomes" id="UP000001022">
    <property type="component" value="Chromosome"/>
</dbReference>
<dbReference type="HOGENOM" id="CLU_3403810_0_0_6"/>
<protein>
    <submittedName>
        <fullName evidence="1">Uncharacterized protein</fullName>
    </submittedName>
</protein>
<dbReference type="AlphaFoldDB" id="Q7VKY1"/>
<sequence>MKKSVKKKNEFTNYGRNHIIFLLLFMIRLG</sequence>
<reference evidence="2" key="1">
    <citation type="submission" date="2003-06" db="EMBL/GenBank/DDBJ databases">
        <title>The complete genome sequence of Haemophilus ducreyi.</title>
        <authorList>
            <person name="Munson R.S. Jr."/>
            <person name="Ray W.C."/>
            <person name="Mahairas G."/>
            <person name="Sabo P."/>
            <person name="Mungur R."/>
            <person name="Johnson L."/>
            <person name="Nguyen D."/>
            <person name="Wang J."/>
            <person name="Forst C."/>
            <person name="Hood L."/>
        </authorList>
    </citation>
    <scope>NUCLEOTIDE SEQUENCE [LARGE SCALE GENOMIC DNA]</scope>
    <source>
        <strain evidence="2">35000HP / ATCC 700724</strain>
    </source>
</reference>
<accession>Q7VKY1</accession>
<dbReference type="KEGG" id="hdu:HD_1730"/>
<evidence type="ECO:0000313" key="2">
    <source>
        <dbReference type="Proteomes" id="UP000001022"/>
    </source>
</evidence>
<dbReference type="EMBL" id="AE017143">
    <property type="protein sequence ID" value="AAP96486.1"/>
    <property type="molecule type" value="Genomic_DNA"/>
</dbReference>
<name>Q7VKY1_HAEDU</name>
<gene>
    <name evidence="1" type="ordered locus">HD_1730</name>
</gene>